<feature type="compositionally biased region" description="Low complexity" evidence="3">
    <location>
        <begin position="234"/>
        <end position="246"/>
    </location>
</feature>
<dbReference type="PANTHER" id="PTHR23176:SF129">
    <property type="entry name" value="RHO GTPASE ACTIVATING PROTEIN AT 16F, ISOFORM E-RELATED"/>
    <property type="match status" value="1"/>
</dbReference>
<dbReference type="GO" id="GO:0007165">
    <property type="term" value="P:signal transduction"/>
    <property type="evidence" value="ECO:0007669"/>
    <property type="project" value="InterPro"/>
</dbReference>
<dbReference type="PANTHER" id="PTHR23176">
    <property type="entry name" value="RHO/RAC/CDC GTPASE-ACTIVATING PROTEIN"/>
    <property type="match status" value="1"/>
</dbReference>
<dbReference type="PROSITE" id="PS50238">
    <property type="entry name" value="RHOGAP"/>
    <property type="match status" value="1"/>
</dbReference>
<dbReference type="InterPro" id="IPR008936">
    <property type="entry name" value="Rho_GTPase_activation_prot"/>
</dbReference>
<feature type="domain" description="Rho-GAP" evidence="4">
    <location>
        <begin position="156"/>
        <end position="405"/>
    </location>
</feature>
<evidence type="ECO:0000259" key="4">
    <source>
        <dbReference type="PROSITE" id="PS50238"/>
    </source>
</evidence>
<accession>A0A163IWB9</accession>
<evidence type="ECO:0000313" key="6">
    <source>
        <dbReference type="Proteomes" id="UP000078561"/>
    </source>
</evidence>
<name>A0A163IWB9_ABSGL</name>
<dbReference type="SUPFAM" id="SSF48350">
    <property type="entry name" value="GTPase activation domain, GAP"/>
    <property type="match status" value="1"/>
</dbReference>
<dbReference type="InterPro" id="IPR050729">
    <property type="entry name" value="Rho-GAP"/>
</dbReference>
<keyword evidence="1" id="KW-0343">GTPase activation</keyword>
<feature type="compositionally biased region" description="Low complexity" evidence="3">
    <location>
        <begin position="257"/>
        <end position="273"/>
    </location>
</feature>
<dbReference type="Gene3D" id="1.10.555.10">
    <property type="entry name" value="Rho GTPase activation protein"/>
    <property type="match status" value="1"/>
</dbReference>
<dbReference type="CDD" id="cd00159">
    <property type="entry name" value="RhoGAP"/>
    <property type="match status" value="1"/>
</dbReference>
<feature type="region of interest" description="Disordered" evidence="3">
    <location>
        <begin position="232"/>
        <end position="305"/>
    </location>
</feature>
<dbReference type="STRING" id="4829.A0A163IWB9"/>
<dbReference type="SMART" id="SM00324">
    <property type="entry name" value="RhoGAP"/>
    <property type="match status" value="1"/>
</dbReference>
<dbReference type="AlphaFoldDB" id="A0A163IWB9"/>
<gene>
    <name evidence="5" type="primary">ABSGL_01045.1 scaffold 1223</name>
</gene>
<evidence type="ECO:0000256" key="2">
    <source>
        <dbReference type="SAM" id="Coils"/>
    </source>
</evidence>
<dbReference type="GO" id="GO:0005737">
    <property type="term" value="C:cytoplasm"/>
    <property type="evidence" value="ECO:0007669"/>
    <property type="project" value="TreeGrafter"/>
</dbReference>
<feature type="compositionally biased region" description="Basic residues" evidence="3">
    <location>
        <begin position="274"/>
        <end position="284"/>
    </location>
</feature>
<dbReference type="GO" id="GO:0005096">
    <property type="term" value="F:GTPase activator activity"/>
    <property type="evidence" value="ECO:0007669"/>
    <property type="project" value="UniProtKB-KW"/>
</dbReference>
<organism evidence="5">
    <name type="scientific">Absidia glauca</name>
    <name type="common">Pin mould</name>
    <dbReference type="NCBI Taxonomy" id="4829"/>
    <lineage>
        <taxon>Eukaryota</taxon>
        <taxon>Fungi</taxon>
        <taxon>Fungi incertae sedis</taxon>
        <taxon>Mucoromycota</taxon>
        <taxon>Mucoromycotina</taxon>
        <taxon>Mucoromycetes</taxon>
        <taxon>Mucorales</taxon>
        <taxon>Cunninghamellaceae</taxon>
        <taxon>Absidia</taxon>
    </lineage>
</organism>
<keyword evidence="6" id="KW-1185">Reference proteome</keyword>
<reference evidence="5" key="1">
    <citation type="submission" date="2016-04" db="EMBL/GenBank/DDBJ databases">
        <authorList>
            <person name="Evans L.H."/>
            <person name="Alamgir A."/>
            <person name="Owens N."/>
            <person name="Weber N.D."/>
            <person name="Virtaneva K."/>
            <person name="Barbian K."/>
            <person name="Babar A."/>
            <person name="Rosenke K."/>
        </authorList>
    </citation>
    <scope>NUCLEOTIDE SEQUENCE [LARGE SCALE GENOMIC DNA]</scope>
    <source>
        <strain evidence="5">CBS 101.48</strain>
    </source>
</reference>
<evidence type="ECO:0000256" key="3">
    <source>
        <dbReference type="SAM" id="MobiDB-lite"/>
    </source>
</evidence>
<dbReference type="Proteomes" id="UP000078561">
    <property type="component" value="Unassembled WGS sequence"/>
</dbReference>
<feature type="compositionally biased region" description="Pro residues" evidence="3">
    <location>
        <begin position="247"/>
        <end position="256"/>
    </location>
</feature>
<dbReference type="OrthoDB" id="79452at2759"/>
<keyword evidence="2" id="KW-0175">Coiled coil</keyword>
<evidence type="ECO:0000256" key="1">
    <source>
        <dbReference type="ARBA" id="ARBA00022468"/>
    </source>
</evidence>
<dbReference type="InParanoid" id="A0A163IWB9"/>
<proteinExistence type="predicted"/>
<dbReference type="InterPro" id="IPR000198">
    <property type="entry name" value="RhoGAP_dom"/>
</dbReference>
<feature type="coiled-coil region" evidence="2">
    <location>
        <begin position="166"/>
        <end position="200"/>
    </location>
</feature>
<dbReference type="EMBL" id="LT550481">
    <property type="protein sequence ID" value="SAL95704.1"/>
    <property type="molecule type" value="Genomic_DNA"/>
</dbReference>
<dbReference type="Pfam" id="PF00620">
    <property type="entry name" value="RhoGAP"/>
    <property type="match status" value="1"/>
</dbReference>
<protein>
    <recommendedName>
        <fullName evidence="4">Rho-GAP domain-containing protein</fullName>
    </recommendedName>
</protein>
<evidence type="ECO:0000313" key="5">
    <source>
        <dbReference type="EMBL" id="SAL95704.1"/>
    </source>
</evidence>
<sequence>MASPSPTPSSSSSSKCSFVSYSDGDALTESIVPTPPHIFNADKPTGSLASLTDRCPDEMSFDELKQCFEATKIRLKETETNLDKYKLTVQKNQNQSRSLASDLKEHLGLTSGMFQSAAPNLQTTCNTLRQQRDRLVDEICLLSQSHKAKGATCNADQLKTAFTIQHQSIQQEIQAARDLLEQLDQRRDAILEEMVLLNTKNAELNTMNNDLSRHIAQRELETKTLMAATQFIHPSSSSETTASSSTYPPPTRPLPNPSTSSSTNSSTSTTYSKPTKKQQKQAKKKQQDQEDQDQPTSASSETRIFPFSRHKNVFATGPDLGSRLAKMNQVFRTIPKENFHTIHHLMRHLDRVQQHSATNLMVTKNLALVFGPTLIRKRDEKDDITETSQKIHVIDFILHHINELFETSPPTSP</sequence>
<feature type="region of interest" description="Disordered" evidence="3">
    <location>
        <begin position="1"/>
        <end position="20"/>
    </location>
</feature>